<dbReference type="RefSeq" id="WP_310428679.1">
    <property type="nucleotide sequence ID" value="NZ_JAVDYC010000001.1"/>
</dbReference>
<dbReference type="EMBL" id="JAVDYC010000001">
    <property type="protein sequence ID" value="MDR7327928.1"/>
    <property type="molecule type" value="Genomic_DNA"/>
</dbReference>
<evidence type="ECO:0000313" key="6">
    <source>
        <dbReference type="Proteomes" id="UP001183629"/>
    </source>
</evidence>
<dbReference type="InterPro" id="IPR003507">
    <property type="entry name" value="S66_fam"/>
</dbReference>
<keyword evidence="2" id="KW-0378">Hydrolase</keyword>
<organism evidence="5 6">
    <name type="scientific">Catenuloplanes niger</name>
    <dbReference type="NCBI Taxonomy" id="587534"/>
    <lineage>
        <taxon>Bacteria</taxon>
        <taxon>Bacillati</taxon>
        <taxon>Actinomycetota</taxon>
        <taxon>Actinomycetes</taxon>
        <taxon>Micromonosporales</taxon>
        <taxon>Micromonosporaceae</taxon>
        <taxon>Catenuloplanes</taxon>
    </lineage>
</organism>
<dbReference type="InterPro" id="IPR027461">
    <property type="entry name" value="Carboxypeptidase_A_C_sf"/>
</dbReference>
<reference evidence="5 6" key="1">
    <citation type="submission" date="2023-07" db="EMBL/GenBank/DDBJ databases">
        <title>Sequencing the genomes of 1000 actinobacteria strains.</title>
        <authorList>
            <person name="Klenk H.-P."/>
        </authorList>
    </citation>
    <scope>NUCLEOTIDE SEQUENCE [LARGE SCALE GENOMIC DNA]</scope>
    <source>
        <strain evidence="5 6">DSM 44711</strain>
    </source>
</reference>
<accession>A0AAE4CYT3</accession>
<dbReference type="GO" id="GO:0004180">
    <property type="term" value="F:carboxypeptidase activity"/>
    <property type="evidence" value="ECO:0007669"/>
    <property type="project" value="UniProtKB-KW"/>
</dbReference>
<evidence type="ECO:0000313" key="5">
    <source>
        <dbReference type="EMBL" id="MDR7327928.1"/>
    </source>
</evidence>
<dbReference type="InterPro" id="IPR040921">
    <property type="entry name" value="Peptidase_S66C"/>
</dbReference>
<dbReference type="InterPro" id="IPR027478">
    <property type="entry name" value="LdcA_N"/>
</dbReference>
<evidence type="ECO:0000256" key="2">
    <source>
        <dbReference type="ARBA" id="ARBA00022801"/>
    </source>
</evidence>
<dbReference type="SUPFAM" id="SSF141986">
    <property type="entry name" value="LD-carboxypeptidase A C-terminal domain-like"/>
    <property type="match status" value="1"/>
</dbReference>
<name>A0AAE4CYT3_9ACTN</name>
<dbReference type="SUPFAM" id="SSF52317">
    <property type="entry name" value="Class I glutamine amidotransferase-like"/>
    <property type="match status" value="1"/>
</dbReference>
<dbReference type="PANTHER" id="PTHR30237">
    <property type="entry name" value="MURAMOYLTETRAPEPTIDE CARBOXYPEPTIDASE"/>
    <property type="match status" value="1"/>
</dbReference>
<comment type="similarity">
    <text evidence="1">Belongs to the peptidase S66 family.</text>
</comment>
<keyword evidence="6" id="KW-1185">Reference proteome</keyword>
<dbReference type="AlphaFoldDB" id="A0AAE4CYT3"/>
<proteinExistence type="inferred from homology"/>
<dbReference type="Pfam" id="PF02016">
    <property type="entry name" value="Peptidase_S66"/>
    <property type="match status" value="1"/>
</dbReference>
<comment type="caution">
    <text evidence="5">The sequence shown here is derived from an EMBL/GenBank/DDBJ whole genome shotgun (WGS) entry which is preliminary data.</text>
</comment>
<dbReference type="InterPro" id="IPR040449">
    <property type="entry name" value="Peptidase_S66_N"/>
</dbReference>
<dbReference type="Gene3D" id="3.40.50.10740">
    <property type="entry name" value="Class I glutamine amidotransferase-like"/>
    <property type="match status" value="1"/>
</dbReference>
<evidence type="ECO:0000259" key="3">
    <source>
        <dbReference type="Pfam" id="PF02016"/>
    </source>
</evidence>
<dbReference type="Pfam" id="PF17676">
    <property type="entry name" value="Peptidase_S66C"/>
    <property type="match status" value="1"/>
</dbReference>
<protein>
    <submittedName>
        <fullName evidence="5">Muramoyltetrapeptide carboxypeptidase LdcA involved in peptidoglycan recycling</fullName>
    </submittedName>
</protein>
<keyword evidence="5" id="KW-0121">Carboxypeptidase</keyword>
<dbReference type="Proteomes" id="UP001183629">
    <property type="component" value="Unassembled WGS sequence"/>
</dbReference>
<evidence type="ECO:0000259" key="4">
    <source>
        <dbReference type="Pfam" id="PF17676"/>
    </source>
</evidence>
<gene>
    <name evidence="5" type="ORF">J2S44_008178</name>
</gene>
<dbReference type="InterPro" id="IPR029062">
    <property type="entry name" value="Class_I_gatase-like"/>
</dbReference>
<dbReference type="PANTHER" id="PTHR30237:SF4">
    <property type="entry name" value="LD-CARBOXYPEPTIDASE C-TERMINAL DOMAIN-CONTAINING PROTEIN"/>
    <property type="match status" value="1"/>
</dbReference>
<sequence length="341" mass="36661">MRIRPGARVAVLSPSFAAPGVFPHVHERAMRVLRDRLGLIPVEYPTTRRTGASAAARAADLTAAWTDPSIAAIMATIGGNDQITVLPHLDPAVFTSVPPTPFAGFSDNTNLLNWLWYHDIPALHGGSTQVHLARPGGPHPVSLGSLTHALFHGGDLEIAPVDTFAEDELDWAGPAPADGPAPTLPAPEWTWHRPDRVVTGRLWGGNLEILAWTLAVSRFVKPASAYDGCVLLVETSQETPSATEVFRTLRNMGERGLLARFPAIIVGLAKATSLSHPRPPAVRDTYRREQREAVLQAVGTYAPDACVVFDVPVGHTDPQYVLPYGGPVTVDGPGRRLIAHF</sequence>
<feature type="domain" description="LD-carboxypeptidase N-terminal" evidence="3">
    <location>
        <begin position="9"/>
        <end position="125"/>
    </location>
</feature>
<dbReference type="Gene3D" id="3.50.30.60">
    <property type="entry name" value="LD-carboxypeptidase A C-terminal domain-like"/>
    <property type="match status" value="1"/>
</dbReference>
<evidence type="ECO:0000256" key="1">
    <source>
        <dbReference type="ARBA" id="ARBA00010233"/>
    </source>
</evidence>
<feature type="domain" description="LD-carboxypeptidase C-terminal" evidence="4">
    <location>
        <begin position="199"/>
        <end position="330"/>
    </location>
</feature>
<keyword evidence="5" id="KW-0645">Protease</keyword>